<keyword evidence="5" id="KW-1185">Reference proteome</keyword>
<comment type="caution">
    <text evidence="4">The sequence shown here is derived from an EMBL/GenBank/DDBJ whole genome shotgun (WGS) entry which is preliminary data.</text>
</comment>
<evidence type="ECO:0000259" key="3">
    <source>
        <dbReference type="PROSITE" id="PS50200"/>
    </source>
</evidence>
<dbReference type="Proteomes" id="UP000215335">
    <property type="component" value="Unassembled WGS sequence"/>
</dbReference>
<dbReference type="AlphaFoldDB" id="A0A232EZ84"/>
<dbReference type="Pfam" id="PF00169">
    <property type="entry name" value="PH"/>
    <property type="match status" value="1"/>
</dbReference>
<feature type="compositionally biased region" description="Low complexity" evidence="1">
    <location>
        <begin position="110"/>
        <end position="123"/>
    </location>
</feature>
<dbReference type="InterPro" id="IPR001849">
    <property type="entry name" value="PH_domain"/>
</dbReference>
<dbReference type="PROSITE" id="PS50003">
    <property type="entry name" value="PH_DOMAIN"/>
    <property type="match status" value="1"/>
</dbReference>
<dbReference type="Pfam" id="PF21989">
    <property type="entry name" value="RA_2"/>
    <property type="match status" value="1"/>
</dbReference>
<dbReference type="GO" id="GO:0048699">
    <property type="term" value="P:generation of neurons"/>
    <property type="evidence" value="ECO:0007669"/>
    <property type="project" value="UniProtKB-ARBA"/>
</dbReference>
<dbReference type="Gene3D" id="3.10.20.90">
    <property type="entry name" value="Phosphatidylinositol 3-kinase Catalytic Subunit, Chain A, domain 1"/>
    <property type="match status" value="1"/>
</dbReference>
<feature type="domain" description="Ras-associating" evidence="3">
    <location>
        <begin position="168"/>
        <end position="254"/>
    </location>
</feature>
<dbReference type="InterPro" id="IPR039664">
    <property type="entry name" value="GRB/APBB1IP"/>
</dbReference>
<feature type="domain" description="PH" evidence="2">
    <location>
        <begin position="330"/>
        <end position="441"/>
    </location>
</feature>
<dbReference type="STRING" id="543379.A0A232EZ84"/>
<dbReference type="InterPro" id="IPR000159">
    <property type="entry name" value="RA_dom"/>
</dbReference>
<evidence type="ECO:0000259" key="2">
    <source>
        <dbReference type="PROSITE" id="PS50003"/>
    </source>
</evidence>
<accession>A0A232EZ84</accession>
<dbReference type="CDD" id="cd01259">
    <property type="entry name" value="PH_APBB1IP"/>
    <property type="match status" value="1"/>
</dbReference>
<dbReference type="GO" id="GO:0007165">
    <property type="term" value="P:signal transduction"/>
    <property type="evidence" value="ECO:0007669"/>
    <property type="project" value="InterPro"/>
</dbReference>
<dbReference type="CDD" id="cd16138">
    <property type="entry name" value="RA_MRL_MIG10"/>
    <property type="match status" value="1"/>
</dbReference>
<feature type="non-terminal residue" evidence="4">
    <location>
        <position position="684"/>
    </location>
</feature>
<dbReference type="InterPro" id="IPR039665">
    <property type="entry name" value="PH_APBB1IP"/>
</dbReference>
<feature type="region of interest" description="Disordered" evidence="1">
    <location>
        <begin position="649"/>
        <end position="684"/>
    </location>
</feature>
<organism evidence="4 5">
    <name type="scientific">Trichomalopsis sarcophagae</name>
    <dbReference type="NCBI Taxonomy" id="543379"/>
    <lineage>
        <taxon>Eukaryota</taxon>
        <taxon>Metazoa</taxon>
        <taxon>Ecdysozoa</taxon>
        <taxon>Arthropoda</taxon>
        <taxon>Hexapoda</taxon>
        <taxon>Insecta</taxon>
        <taxon>Pterygota</taxon>
        <taxon>Neoptera</taxon>
        <taxon>Endopterygota</taxon>
        <taxon>Hymenoptera</taxon>
        <taxon>Apocrita</taxon>
        <taxon>Proctotrupomorpha</taxon>
        <taxon>Chalcidoidea</taxon>
        <taxon>Pteromalidae</taxon>
        <taxon>Pteromalinae</taxon>
        <taxon>Trichomalopsis</taxon>
    </lineage>
</organism>
<evidence type="ECO:0000313" key="4">
    <source>
        <dbReference type="EMBL" id="OXU23619.1"/>
    </source>
</evidence>
<feature type="region of interest" description="Disordered" evidence="1">
    <location>
        <begin position="61"/>
        <end position="143"/>
    </location>
</feature>
<protein>
    <recommendedName>
        <fullName evidence="6">Ras-associating domain-containing protein</fullName>
    </recommendedName>
</protein>
<feature type="compositionally biased region" description="Low complexity" evidence="1">
    <location>
        <begin position="615"/>
        <end position="631"/>
    </location>
</feature>
<dbReference type="InterPro" id="IPR029071">
    <property type="entry name" value="Ubiquitin-like_domsf"/>
</dbReference>
<gene>
    <name evidence="4" type="ORF">TSAR_007521</name>
</gene>
<feature type="compositionally biased region" description="Low complexity" evidence="1">
    <location>
        <begin position="525"/>
        <end position="558"/>
    </location>
</feature>
<sequence>MTIQPDMFGDFGSCNSILGYFTVQDSPMKNVRPVADSQDVDLDAILGELCALEQRCENDIASAPTSDNQRQNRPTNGRINPGENTDIGKNEAGMRTDSPDNDSAFSDTVSMLSSESSASSSGSGHKPPQTAIHTAPQQQPHQLMDAASRAKAEKIRLALEKMREASVQKLFIKVFTLDGSGKSLLVDENMSVAHVCRLLADKNHVPMDPKYAVVEHLPDLFIERVYEDHELLVENLLLWTRDSKNKLLFVERPDKTQLFLTPERFLLGPSDRGSGEYDDHSRNILLEEFFSSSNAGVPEVLYPVVHPLLSASCQVCKRKNGLANSIVLVNQQVEGPLYLKSDSKKGWKRYHFILRASGLYYWPKEKARTARDLVCLATFDVNQVYYGVGWRKKYKAPTDFCFAVKHPRLQQAKSTKYIKFLCAEDNAALERWMVGIRVAKYGPKIMENYRTLVDELAQEDLDLLAHARSCSVSSIATTPANQAQYNTANDNARQFNECSRHNGELQTITASVPTTNSRHYESLVQRQSYSSQEQRQSYNSDGRLSRASSSSSSGCLSDGAPSSCEVAFECGEFPTGTIKRKPSMNPKLPLTSITRQLKEVGETTGTIRRAKPKLSSTSTPTNSLSPDSTPTHHSNQRLAANNLQLYSASLNNGLNGSQNSSPLNSYPGSNASTPTYAPSSPSFH</sequence>
<proteinExistence type="predicted"/>
<feature type="region of interest" description="Disordered" evidence="1">
    <location>
        <begin position="575"/>
        <end position="634"/>
    </location>
</feature>
<dbReference type="PANTHER" id="PTHR11243">
    <property type="entry name" value="GROWTH FACTOR RECEPTOR-BOUND PROTEIN"/>
    <property type="match status" value="1"/>
</dbReference>
<evidence type="ECO:0008006" key="6">
    <source>
        <dbReference type="Google" id="ProtNLM"/>
    </source>
</evidence>
<dbReference type="SUPFAM" id="SSF50729">
    <property type="entry name" value="PH domain-like"/>
    <property type="match status" value="1"/>
</dbReference>
<feature type="compositionally biased region" description="Polar residues" evidence="1">
    <location>
        <begin position="63"/>
        <end position="78"/>
    </location>
</feature>
<dbReference type="PROSITE" id="PS50200">
    <property type="entry name" value="RA"/>
    <property type="match status" value="1"/>
</dbReference>
<dbReference type="EMBL" id="NNAY01001553">
    <property type="protein sequence ID" value="OXU23619.1"/>
    <property type="molecule type" value="Genomic_DNA"/>
</dbReference>
<feature type="region of interest" description="Disordered" evidence="1">
    <location>
        <begin position="524"/>
        <end position="558"/>
    </location>
</feature>
<dbReference type="GO" id="GO:0071944">
    <property type="term" value="C:cell periphery"/>
    <property type="evidence" value="ECO:0007669"/>
    <property type="project" value="UniProtKB-ARBA"/>
</dbReference>
<dbReference type="InterPro" id="IPR011993">
    <property type="entry name" value="PH-like_dom_sf"/>
</dbReference>
<dbReference type="PANTHER" id="PTHR11243:SF23">
    <property type="entry name" value="LD06925P"/>
    <property type="match status" value="1"/>
</dbReference>
<evidence type="ECO:0000313" key="5">
    <source>
        <dbReference type="Proteomes" id="UP000215335"/>
    </source>
</evidence>
<feature type="compositionally biased region" description="Polar residues" evidence="1">
    <location>
        <begin position="131"/>
        <end position="141"/>
    </location>
</feature>
<reference evidence="4 5" key="1">
    <citation type="journal article" date="2017" name="Curr. Biol.">
        <title>The Evolution of Venom by Co-option of Single-Copy Genes.</title>
        <authorList>
            <person name="Martinson E.O."/>
            <person name="Mrinalini"/>
            <person name="Kelkar Y.D."/>
            <person name="Chang C.H."/>
            <person name="Werren J.H."/>
        </authorList>
    </citation>
    <scope>NUCLEOTIDE SEQUENCE [LARGE SCALE GENOMIC DNA]</scope>
    <source>
        <strain evidence="4 5">Alberta</strain>
        <tissue evidence="4">Whole body</tissue>
    </source>
</reference>
<dbReference type="Gene3D" id="2.30.29.30">
    <property type="entry name" value="Pleckstrin-homology domain (PH domain)/Phosphotyrosine-binding domain (PTB)"/>
    <property type="match status" value="1"/>
</dbReference>
<dbReference type="OrthoDB" id="6235964at2759"/>
<feature type="compositionally biased region" description="Basic and acidic residues" evidence="1">
    <location>
        <begin position="86"/>
        <end position="98"/>
    </location>
</feature>
<dbReference type="SMART" id="SM00314">
    <property type="entry name" value="RA"/>
    <property type="match status" value="1"/>
</dbReference>
<evidence type="ECO:0000256" key="1">
    <source>
        <dbReference type="SAM" id="MobiDB-lite"/>
    </source>
</evidence>
<name>A0A232EZ84_9HYME</name>
<dbReference type="SMART" id="SM00233">
    <property type="entry name" value="PH"/>
    <property type="match status" value="1"/>
</dbReference>
<dbReference type="SUPFAM" id="SSF54236">
    <property type="entry name" value="Ubiquitin-like"/>
    <property type="match status" value="1"/>
</dbReference>